<dbReference type="CDD" id="cd03411">
    <property type="entry name" value="Ferrochelatase_N"/>
    <property type="match status" value="1"/>
</dbReference>
<keyword evidence="7" id="KW-0479">Metal-binding</keyword>
<dbReference type="GO" id="GO:0046872">
    <property type="term" value="F:metal ion binding"/>
    <property type="evidence" value="ECO:0007669"/>
    <property type="project" value="UniProtKB-KW"/>
</dbReference>
<dbReference type="GO" id="GO:0005737">
    <property type="term" value="C:cytoplasm"/>
    <property type="evidence" value="ECO:0007669"/>
    <property type="project" value="UniProtKB-SubCell"/>
</dbReference>
<dbReference type="PROSITE" id="PS00534">
    <property type="entry name" value="FERROCHELATASE"/>
    <property type="match status" value="1"/>
</dbReference>
<evidence type="ECO:0000313" key="10">
    <source>
        <dbReference type="Proteomes" id="UP001143486"/>
    </source>
</evidence>
<evidence type="ECO:0000256" key="2">
    <source>
        <dbReference type="ARBA" id="ARBA00023004"/>
    </source>
</evidence>
<comment type="catalytic activity">
    <reaction evidence="7 8">
        <text>heme b + 2 H(+) = protoporphyrin IX + Fe(2+)</text>
        <dbReference type="Rhea" id="RHEA:22584"/>
        <dbReference type="ChEBI" id="CHEBI:15378"/>
        <dbReference type="ChEBI" id="CHEBI:29033"/>
        <dbReference type="ChEBI" id="CHEBI:57306"/>
        <dbReference type="ChEBI" id="CHEBI:60344"/>
        <dbReference type="EC" id="4.98.1.1"/>
    </reaction>
</comment>
<dbReference type="GO" id="GO:0006783">
    <property type="term" value="P:heme biosynthetic process"/>
    <property type="evidence" value="ECO:0007669"/>
    <property type="project" value="UniProtKB-UniRule"/>
</dbReference>
<sequence>MGDARRKLAVVLFNLGGPDGPDDVRPFLRNLFRDPAIIRAPGLIREALALLISTTRAKEARANYAKMGGGSPLLPETRKQAEALKAELQKAFPDHEIGVWPAMRYWHPLTEDVADEVSAWAPDECVLLPLYPQFSTTTTASSLKRWREAGGPETRTVCCYPTEPAFVDAHAALIRKTWEKAGRPDNVRLLFSAHGLPKKVIEDGDPYQWQVEQTVGAVMRQLPEFPDWQVCYQSRVGPLEWIGPSTEEAIEGAAKDGRNILLSPIAFVSEHIETLVELDEEYGDLAREHGVTSYVRVPALGLDAVFIESLATLVKSALAGAPGPRCDTGGRICPAEWCGCPCRNGEPVTA</sequence>
<dbReference type="InterPro" id="IPR019772">
    <property type="entry name" value="Ferrochelatase_AS"/>
</dbReference>
<dbReference type="GO" id="GO:0004325">
    <property type="term" value="F:ferrochelatase activity"/>
    <property type="evidence" value="ECO:0007669"/>
    <property type="project" value="UniProtKB-UniRule"/>
</dbReference>
<comment type="catalytic activity">
    <reaction evidence="6">
        <text>Fe-coproporphyrin III + 2 H(+) = coproporphyrin III + Fe(2+)</text>
        <dbReference type="Rhea" id="RHEA:49572"/>
        <dbReference type="ChEBI" id="CHEBI:15378"/>
        <dbReference type="ChEBI" id="CHEBI:29033"/>
        <dbReference type="ChEBI" id="CHEBI:68438"/>
        <dbReference type="ChEBI" id="CHEBI:131725"/>
        <dbReference type="EC" id="4.99.1.9"/>
    </reaction>
    <physiologicalReaction direction="right-to-left" evidence="6">
        <dbReference type="Rhea" id="RHEA:49574"/>
    </physiologicalReaction>
</comment>
<keyword evidence="3 7" id="KW-0350">Heme biosynthesis</keyword>
<gene>
    <name evidence="7 9" type="primary">hemH</name>
    <name evidence="9" type="ORF">GCM10017621_23920</name>
</gene>
<evidence type="ECO:0000256" key="5">
    <source>
        <dbReference type="ARBA" id="ARBA00023244"/>
    </source>
</evidence>
<dbReference type="PANTHER" id="PTHR11108:SF1">
    <property type="entry name" value="FERROCHELATASE, MITOCHONDRIAL"/>
    <property type="match status" value="1"/>
</dbReference>
<comment type="pathway">
    <text evidence="7 8">Porphyrin-containing compound metabolism; protoheme biosynthesis; protoheme from protoporphyrin-IX: step 1/1.</text>
</comment>
<comment type="caution">
    <text evidence="9">The sequence shown here is derived from an EMBL/GenBank/DDBJ whole genome shotgun (WGS) entry which is preliminary data.</text>
</comment>
<feature type="binding site" evidence="7">
    <location>
        <position position="273"/>
    </location>
    <ligand>
        <name>Fe(2+)</name>
        <dbReference type="ChEBI" id="CHEBI:29033"/>
    </ligand>
</feature>
<organism evidence="9 10">
    <name type="scientific">Maricaulis virginensis</name>
    <dbReference type="NCBI Taxonomy" id="144022"/>
    <lineage>
        <taxon>Bacteria</taxon>
        <taxon>Pseudomonadati</taxon>
        <taxon>Pseudomonadota</taxon>
        <taxon>Alphaproteobacteria</taxon>
        <taxon>Maricaulales</taxon>
        <taxon>Maricaulaceae</taxon>
        <taxon>Maricaulis</taxon>
    </lineage>
</organism>
<evidence type="ECO:0000256" key="6">
    <source>
        <dbReference type="ARBA" id="ARBA00024536"/>
    </source>
</evidence>
<reference evidence="9" key="1">
    <citation type="journal article" date="2014" name="Int. J. Syst. Evol. Microbiol.">
        <title>Complete genome sequence of Corynebacterium casei LMG S-19264T (=DSM 44701T), isolated from a smear-ripened cheese.</title>
        <authorList>
            <consortium name="US DOE Joint Genome Institute (JGI-PGF)"/>
            <person name="Walter F."/>
            <person name="Albersmeier A."/>
            <person name="Kalinowski J."/>
            <person name="Ruckert C."/>
        </authorList>
    </citation>
    <scope>NUCLEOTIDE SEQUENCE</scope>
    <source>
        <strain evidence="9">VKM B-1513</strain>
    </source>
</reference>
<keyword evidence="4 7" id="KW-0456">Lyase</keyword>
<feature type="binding site" evidence="7">
    <location>
        <position position="194"/>
    </location>
    <ligand>
        <name>Fe(2+)</name>
        <dbReference type="ChEBI" id="CHEBI:29033"/>
    </ligand>
</feature>
<name>A0A9W6IPD6_9PROT</name>
<comment type="subcellular location">
    <subcellularLocation>
        <location evidence="7 8">Cytoplasm</location>
    </subcellularLocation>
</comment>
<keyword evidence="7 8" id="KW-0963">Cytoplasm</keyword>
<protein>
    <recommendedName>
        <fullName evidence="7 8">Ferrochelatase</fullName>
        <ecNumber evidence="7 8">4.98.1.1</ecNumber>
    </recommendedName>
    <alternativeName>
        <fullName evidence="7">Heme synthase</fullName>
    </alternativeName>
    <alternativeName>
        <fullName evidence="7">Protoheme ferro-lyase</fullName>
    </alternativeName>
</protein>
<dbReference type="InterPro" id="IPR033644">
    <property type="entry name" value="Ferrochelatase_C"/>
</dbReference>
<dbReference type="Gene3D" id="3.40.50.1400">
    <property type="match status" value="2"/>
</dbReference>
<dbReference type="Proteomes" id="UP001143486">
    <property type="component" value="Unassembled WGS sequence"/>
</dbReference>
<dbReference type="RefSeq" id="WP_271187242.1">
    <property type="nucleotide sequence ID" value="NZ_BSFE01000006.1"/>
</dbReference>
<dbReference type="AlphaFoldDB" id="A0A9W6IPD6"/>
<dbReference type="EC" id="4.98.1.1" evidence="7 8"/>
<evidence type="ECO:0000256" key="7">
    <source>
        <dbReference type="HAMAP-Rule" id="MF_00323"/>
    </source>
</evidence>
<evidence type="ECO:0000256" key="3">
    <source>
        <dbReference type="ARBA" id="ARBA00023133"/>
    </source>
</evidence>
<keyword evidence="2 7" id="KW-0408">Iron</keyword>
<comment type="function">
    <text evidence="7 8">Catalyzes the ferrous insertion into protoporphyrin IX.</text>
</comment>
<accession>A0A9W6IPD6</accession>
<keyword evidence="5 7" id="KW-0627">Porphyrin biosynthesis</keyword>
<reference evidence="9" key="2">
    <citation type="submission" date="2023-01" db="EMBL/GenBank/DDBJ databases">
        <authorList>
            <person name="Sun Q."/>
            <person name="Evtushenko L."/>
        </authorList>
    </citation>
    <scope>NUCLEOTIDE SEQUENCE</scope>
    <source>
        <strain evidence="9">VKM B-1513</strain>
    </source>
</reference>
<dbReference type="SUPFAM" id="SSF53800">
    <property type="entry name" value="Chelatase"/>
    <property type="match status" value="1"/>
</dbReference>
<keyword evidence="10" id="KW-1185">Reference proteome</keyword>
<evidence type="ECO:0000256" key="4">
    <source>
        <dbReference type="ARBA" id="ARBA00023239"/>
    </source>
</evidence>
<dbReference type="Pfam" id="PF00762">
    <property type="entry name" value="Ferrochelatase"/>
    <property type="match status" value="1"/>
</dbReference>
<dbReference type="InterPro" id="IPR033659">
    <property type="entry name" value="Ferrochelatase_N"/>
</dbReference>
<dbReference type="InterPro" id="IPR001015">
    <property type="entry name" value="Ferrochelatase"/>
</dbReference>
<evidence type="ECO:0000256" key="8">
    <source>
        <dbReference type="RuleBase" id="RU000607"/>
    </source>
</evidence>
<evidence type="ECO:0000313" key="9">
    <source>
        <dbReference type="EMBL" id="GLK52884.1"/>
    </source>
</evidence>
<dbReference type="EMBL" id="BSFE01000006">
    <property type="protein sequence ID" value="GLK52884.1"/>
    <property type="molecule type" value="Genomic_DNA"/>
</dbReference>
<comment type="similarity">
    <text evidence="1 7 8">Belongs to the ferrochelatase family.</text>
</comment>
<evidence type="ECO:0000256" key="1">
    <source>
        <dbReference type="ARBA" id="ARBA00007718"/>
    </source>
</evidence>
<dbReference type="NCBIfam" id="TIGR00109">
    <property type="entry name" value="hemH"/>
    <property type="match status" value="1"/>
</dbReference>
<dbReference type="HAMAP" id="MF_00323">
    <property type="entry name" value="Ferrochelatase"/>
    <property type="match status" value="1"/>
</dbReference>
<proteinExistence type="inferred from homology"/>
<dbReference type="PANTHER" id="PTHR11108">
    <property type="entry name" value="FERROCHELATASE"/>
    <property type="match status" value="1"/>
</dbReference>
<dbReference type="CDD" id="cd00419">
    <property type="entry name" value="Ferrochelatase_C"/>
    <property type="match status" value="1"/>
</dbReference>